<accession>A0A699GQI4</accession>
<reference evidence="1" key="1">
    <citation type="journal article" date="2019" name="Sci. Rep.">
        <title>Draft genome of Tanacetum cinerariifolium, the natural source of mosquito coil.</title>
        <authorList>
            <person name="Yamashiro T."/>
            <person name="Shiraishi A."/>
            <person name="Satake H."/>
            <person name="Nakayama K."/>
        </authorList>
    </citation>
    <scope>NUCLEOTIDE SEQUENCE</scope>
</reference>
<dbReference type="EMBL" id="BKCJ010000072">
    <property type="protein sequence ID" value="GEU29476.1"/>
    <property type="molecule type" value="Genomic_DNA"/>
</dbReference>
<evidence type="ECO:0000313" key="1">
    <source>
        <dbReference type="EMBL" id="GEU29476.1"/>
    </source>
</evidence>
<dbReference type="AlphaFoldDB" id="A0A699GQI4"/>
<sequence>MILSGGDNRPPMLDKNLYDSWKIRMELYMINRENERMILESVENGPLIWPTIEENRVTRTNKYVKLSATEKIQADCDMKATNIILQDLHTTNYDQLHAYHEQHELHANEVRLMCGRNQDPLALVVNHQMTPSHFNAYQYPYNNLQFQQQFSPSQDKVLLVEAQGKGTVLNEEELEFLADPGIPEGPVTQSVITHNAAYQVNDLDAYDFNCDEISIAKAVLMANCLVTVQMFYSRKLKGKKIDDNAAQVSNATTIALGMYKLDPLVLAPKVKNNREAHEYYLKHTME</sequence>
<name>A0A699GQI4_TANCI</name>
<organism evidence="1">
    <name type="scientific">Tanacetum cinerariifolium</name>
    <name type="common">Dalmatian daisy</name>
    <name type="synonym">Chrysanthemum cinerariifolium</name>
    <dbReference type="NCBI Taxonomy" id="118510"/>
    <lineage>
        <taxon>Eukaryota</taxon>
        <taxon>Viridiplantae</taxon>
        <taxon>Streptophyta</taxon>
        <taxon>Embryophyta</taxon>
        <taxon>Tracheophyta</taxon>
        <taxon>Spermatophyta</taxon>
        <taxon>Magnoliopsida</taxon>
        <taxon>eudicotyledons</taxon>
        <taxon>Gunneridae</taxon>
        <taxon>Pentapetalae</taxon>
        <taxon>asterids</taxon>
        <taxon>campanulids</taxon>
        <taxon>Asterales</taxon>
        <taxon>Asteraceae</taxon>
        <taxon>Asteroideae</taxon>
        <taxon>Anthemideae</taxon>
        <taxon>Anthemidinae</taxon>
        <taxon>Tanacetum</taxon>
    </lineage>
</organism>
<protein>
    <recommendedName>
        <fullName evidence="2">Integrase, catalytic region, zinc finger, CCHC-type, peptidase aspartic, catalytic</fullName>
    </recommendedName>
</protein>
<gene>
    <name evidence="1" type="ORF">Tci_001454</name>
</gene>
<proteinExistence type="predicted"/>
<comment type="caution">
    <text evidence="1">The sequence shown here is derived from an EMBL/GenBank/DDBJ whole genome shotgun (WGS) entry which is preliminary data.</text>
</comment>
<evidence type="ECO:0008006" key="2">
    <source>
        <dbReference type="Google" id="ProtNLM"/>
    </source>
</evidence>